<feature type="transmembrane region" description="Helical" evidence="7">
    <location>
        <begin position="143"/>
        <end position="163"/>
    </location>
</feature>
<keyword evidence="3" id="KW-1003">Cell membrane</keyword>
<dbReference type="PANTHER" id="PTHR30250:SF10">
    <property type="entry name" value="LIPOPOLYSACCHARIDE BIOSYNTHESIS PROTEIN WZXC"/>
    <property type="match status" value="1"/>
</dbReference>
<feature type="transmembrane region" description="Helical" evidence="7">
    <location>
        <begin position="360"/>
        <end position="385"/>
    </location>
</feature>
<keyword evidence="9" id="KW-1185">Reference proteome</keyword>
<accession>A0ABY7NH57</accession>
<feature type="transmembrane region" description="Helical" evidence="7">
    <location>
        <begin position="84"/>
        <end position="105"/>
    </location>
</feature>
<evidence type="ECO:0000256" key="2">
    <source>
        <dbReference type="ARBA" id="ARBA00007430"/>
    </source>
</evidence>
<feature type="transmembrane region" description="Helical" evidence="7">
    <location>
        <begin position="228"/>
        <end position="247"/>
    </location>
</feature>
<dbReference type="Proteomes" id="UP001210865">
    <property type="component" value="Chromosome"/>
</dbReference>
<keyword evidence="6 7" id="KW-0472">Membrane</keyword>
<feature type="transmembrane region" description="Helical" evidence="7">
    <location>
        <begin position="289"/>
        <end position="308"/>
    </location>
</feature>
<feature type="transmembrane region" description="Helical" evidence="7">
    <location>
        <begin position="199"/>
        <end position="222"/>
    </location>
</feature>
<evidence type="ECO:0000313" key="9">
    <source>
        <dbReference type="Proteomes" id="UP001210865"/>
    </source>
</evidence>
<evidence type="ECO:0000256" key="4">
    <source>
        <dbReference type="ARBA" id="ARBA00022692"/>
    </source>
</evidence>
<dbReference type="PANTHER" id="PTHR30250">
    <property type="entry name" value="PST FAMILY PREDICTED COLANIC ACID TRANSPORTER"/>
    <property type="match status" value="1"/>
</dbReference>
<feature type="transmembrane region" description="Helical" evidence="7">
    <location>
        <begin position="405"/>
        <end position="426"/>
    </location>
</feature>
<evidence type="ECO:0000256" key="5">
    <source>
        <dbReference type="ARBA" id="ARBA00022989"/>
    </source>
</evidence>
<feature type="transmembrane region" description="Helical" evidence="7">
    <location>
        <begin position="111"/>
        <end position="131"/>
    </location>
</feature>
<evidence type="ECO:0000256" key="7">
    <source>
        <dbReference type="SAM" id="Phobius"/>
    </source>
</evidence>
<feature type="transmembrane region" description="Helical" evidence="7">
    <location>
        <begin position="320"/>
        <end position="339"/>
    </location>
</feature>
<dbReference type="EMBL" id="CP115174">
    <property type="protein sequence ID" value="WBO20858.1"/>
    <property type="molecule type" value="Genomic_DNA"/>
</dbReference>
<evidence type="ECO:0000256" key="3">
    <source>
        <dbReference type="ARBA" id="ARBA00022475"/>
    </source>
</evidence>
<evidence type="ECO:0000256" key="6">
    <source>
        <dbReference type="ARBA" id="ARBA00023136"/>
    </source>
</evidence>
<dbReference type="RefSeq" id="WP_270075508.1">
    <property type="nucleotide sequence ID" value="NZ_CP115174.1"/>
</dbReference>
<name>A0ABY7NH57_9SPHN</name>
<keyword evidence="4 7" id="KW-0812">Transmembrane</keyword>
<feature type="transmembrane region" description="Helical" evidence="7">
    <location>
        <begin position="169"/>
        <end position="187"/>
    </location>
</feature>
<evidence type="ECO:0000256" key="1">
    <source>
        <dbReference type="ARBA" id="ARBA00004651"/>
    </source>
</evidence>
<sequence length="442" mass="48014">MSASINARSWWTIGGYAVSTGIRFLTSVVLSHLLAPDILGVVVIAQAIRTGAELLTDMGMEQNVIHSPHGDEERFLNTVWTLQLLRGAGIAMVSVFAAYAVSRFYHVETAVLIAISAAPFLNSLASTSVFSLARHFEIKSKNLFELSVELIGFGINIALVLWLHDVWAPILGILGTIALRSAASYALPHQRHRLCVDRAFGRMIFGFSKWVMLSSLMLFGAVYADRLLIGHIASLAVLGIYGLARALSDVPSALASRLAMQILFPVVARDRIAADPLVRIELARARRNVLLLFLFGIATVMAWSDWVVDLLYDPRYRQAGWILFVLLASSWIAVLAWLGEATMFGQGKPRSVSFANVIRLLVMAAVLPLGYALFGLPGAVIALPASELARYGVLRIAQRKLPNSFVGQDAAFTLGFLLVLAAWLAIRAGAGFGVPWAGMSPM</sequence>
<proteinExistence type="inferred from homology"/>
<comment type="similarity">
    <text evidence="2">Belongs to the polysaccharide synthase family.</text>
</comment>
<gene>
    <name evidence="8" type="ORF">PBT88_11605</name>
</gene>
<reference evidence="8 9" key="1">
    <citation type="submission" date="2022-12" db="EMBL/GenBank/DDBJ databases">
        <title>Sphingomonas abieness sp. nov., an endophytic bacterium isolated from Abies koreana.</title>
        <authorList>
            <person name="Jiang L."/>
            <person name="Lee J."/>
        </authorList>
    </citation>
    <scope>NUCLEOTIDE SEQUENCE [LARGE SCALE GENOMIC DNA]</scope>
    <source>
        <strain evidence="9">PAMB 00755</strain>
    </source>
</reference>
<comment type="subcellular location">
    <subcellularLocation>
        <location evidence="1">Cell membrane</location>
        <topology evidence="1">Multi-pass membrane protein</topology>
    </subcellularLocation>
</comment>
<dbReference type="Pfam" id="PF13440">
    <property type="entry name" value="Polysacc_synt_3"/>
    <property type="match status" value="1"/>
</dbReference>
<protein>
    <submittedName>
        <fullName evidence="8">Oligosaccharide flippase family protein</fullName>
    </submittedName>
</protein>
<organism evidence="8 9">
    <name type="scientific">Sphingomonas abietis</name>
    <dbReference type="NCBI Taxonomy" id="3012344"/>
    <lineage>
        <taxon>Bacteria</taxon>
        <taxon>Pseudomonadati</taxon>
        <taxon>Pseudomonadota</taxon>
        <taxon>Alphaproteobacteria</taxon>
        <taxon>Sphingomonadales</taxon>
        <taxon>Sphingomonadaceae</taxon>
        <taxon>Sphingomonas</taxon>
    </lineage>
</organism>
<evidence type="ECO:0000313" key="8">
    <source>
        <dbReference type="EMBL" id="WBO20858.1"/>
    </source>
</evidence>
<dbReference type="InterPro" id="IPR050833">
    <property type="entry name" value="Poly_Biosynth_Transport"/>
</dbReference>
<keyword evidence="5 7" id="KW-1133">Transmembrane helix</keyword>